<sequence>MSLWKYHKIPLLYITLSLLFYAIFAYGLERTDSTKLLSLYFALFVLAYQLLKTTGFNFKQLVVVSILFRLIFLFAIPNLSQDFYRFIWDGQMILEGISPYLHLPKTFFEQGEFPIAQGLELYKGMGDLSASNYTNYPPINQLCFVIAGLLSGKSILGSVIVMRLMIIGADIGILYFGKKLLEAFKLPTSRIFWYALNPFIIIELTGNLHFEGLMILFLLWSLYLLHKGKWEWSALLMGCSIATKLIPLMLLPLVFWWFIKKLNLGKLLLFYIIAGVTVVLTYAPFFSMQFITNYSESIGLWFGNFEFNASIYYLAREIGYWITGYNEIAIISKALSVLTFMSVLGLAFFRRNDTSQEIITSMLLALSLYFILSTTVHPWYLASLVLLCVFTKYKFPLVWSVVVVLTYLTYSNIDFKENLWFVGLEYVIVFLAVLYDVLSKKRMPVSQQSSPL</sequence>
<evidence type="ECO:0000256" key="1">
    <source>
        <dbReference type="SAM" id="Phobius"/>
    </source>
</evidence>
<dbReference type="EMBL" id="JAGEVF010000002">
    <property type="protein sequence ID" value="MBO3115689.1"/>
    <property type="molecule type" value="Genomic_DNA"/>
</dbReference>
<keyword evidence="1" id="KW-0472">Membrane</keyword>
<feature type="transmembrane region" description="Helical" evidence="1">
    <location>
        <begin position="155"/>
        <end position="177"/>
    </location>
</feature>
<feature type="transmembrane region" description="Helical" evidence="1">
    <location>
        <begin position="235"/>
        <end position="259"/>
    </location>
</feature>
<keyword evidence="2" id="KW-0808">Transferase</keyword>
<accession>A0ABS3T0A9</accession>
<comment type="caution">
    <text evidence="2">The sequence shown here is derived from an EMBL/GenBank/DDBJ whole genome shotgun (WGS) entry which is preliminary data.</text>
</comment>
<evidence type="ECO:0000313" key="2">
    <source>
        <dbReference type="EMBL" id="MBO3115689.1"/>
    </source>
</evidence>
<gene>
    <name evidence="2" type="ORF">J4050_02965</name>
</gene>
<protein>
    <submittedName>
        <fullName evidence="2">Mannosyltransferase</fullName>
    </submittedName>
</protein>
<feature type="transmembrane region" description="Helical" evidence="1">
    <location>
        <begin position="369"/>
        <end position="390"/>
    </location>
</feature>
<feature type="transmembrane region" description="Helical" evidence="1">
    <location>
        <begin position="268"/>
        <end position="286"/>
    </location>
</feature>
<feature type="transmembrane region" description="Helical" evidence="1">
    <location>
        <begin position="327"/>
        <end position="349"/>
    </location>
</feature>
<organism evidence="2 3">
    <name type="scientific">Winogradskyella pelagia</name>
    <dbReference type="NCBI Taxonomy" id="2819984"/>
    <lineage>
        <taxon>Bacteria</taxon>
        <taxon>Pseudomonadati</taxon>
        <taxon>Bacteroidota</taxon>
        <taxon>Flavobacteriia</taxon>
        <taxon>Flavobacteriales</taxon>
        <taxon>Flavobacteriaceae</taxon>
        <taxon>Winogradskyella</taxon>
    </lineage>
</organism>
<feature type="transmembrane region" description="Helical" evidence="1">
    <location>
        <begin position="419"/>
        <end position="438"/>
    </location>
</feature>
<evidence type="ECO:0000313" key="3">
    <source>
        <dbReference type="Proteomes" id="UP000676776"/>
    </source>
</evidence>
<name>A0ABS3T0A9_9FLAO</name>
<dbReference type="Proteomes" id="UP000676776">
    <property type="component" value="Unassembled WGS sequence"/>
</dbReference>
<proteinExistence type="predicted"/>
<dbReference type="GO" id="GO:0016757">
    <property type="term" value="F:glycosyltransferase activity"/>
    <property type="evidence" value="ECO:0007669"/>
    <property type="project" value="UniProtKB-KW"/>
</dbReference>
<reference evidence="2 3" key="1">
    <citation type="submission" date="2021-03" db="EMBL/GenBank/DDBJ databases">
        <title>Winogradskyella sp. nov., isolated from costal sediment.</title>
        <authorList>
            <person name="Gao C."/>
        </authorList>
    </citation>
    <scope>NUCLEOTIDE SEQUENCE [LARGE SCALE GENOMIC DNA]</scope>
    <source>
        <strain evidence="2 3">DF17</strain>
    </source>
</reference>
<keyword evidence="3" id="KW-1185">Reference proteome</keyword>
<keyword evidence="1" id="KW-1133">Transmembrane helix</keyword>
<feature type="transmembrane region" description="Helical" evidence="1">
    <location>
        <begin position="58"/>
        <end position="76"/>
    </location>
</feature>
<dbReference type="Pfam" id="PF26314">
    <property type="entry name" value="MptA_B_family"/>
    <property type="match status" value="1"/>
</dbReference>
<dbReference type="RefSeq" id="WP_208152466.1">
    <property type="nucleotide sequence ID" value="NZ_JAGEVF010000002.1"/>
</dbReference>
<keyword evidence="2" id="KW-0328">Glycosyltransferase</keyword>
<keyword evidence="1" id="KW-0812">Transmembrane</keyword>
<feature type="transmembrane region" description="Helical" evidence="1">
    <location>
        <begin position="397"/>
        <end position="413"/>
    </location>
</feature>
<feature type="transmembrane region" description="Helical" evidence="1">
    <location>
        <begin position="198"/>
        <end position="223"/>
    </location>
</feature>
<feature type="transmembrane region" description="Helical" evidence="1">
    <location>
        <begin position="9"/>
        <end position="28"/>
    </location>
</feature>
<feature type="transmembrane region" description="Helical" evidence="1">
    <location>
        <begin position="34"/>
        <end position="51"/>
    </location>
</feature>